<keyword evidence="5" id="KW-0547">Nucleotide-binding</keyword>
<dbReference type="Proteomes" id="UP000518288">
    <property type="component" value="Unassembled WGS sequence"/>
</dbReference>
<dbReference type="InterPro" id="IPR050334">
    <property type="entry name" value="Molybdenum_import_ModC"/>
</dbReference>
<dbReference type="GO" id="GO:0005524">
    <property type="term" value="F:ATP binding"/>
    <property type="evidence" value="ECO:0007669"/>
    <property type="project" value="UniProtKB-KW"/>
</dbReference>
<dbReference type="Pfam" id="PF00005">
    <property type="entry name" value="ABC_tran"/>
    <property type="match status" value="1"/>
</dbReference>
<dbReference type="InterPro" id="IPR004606">
    <property type="entry name" value="Mop_domain"/>
</dbReference>
<keyword evidence="1" id="KW-0813">Transport</keyword>
<dbReference type="Pfam" id="PF03459">
    <property type="entry name" value="TOBE"/>
    <property type="match status" value="1"/>
</dbReference>
<keyword evidence="13" id="KW-1185">Reference proteome</keyword>
<dbReference type="SUPFAM" id="SSF50331">
    <property type="entry name" value="MOP-like"/>
    <property type="match status" value="1"/>
</dbReference>
<dbReference type="InterPro" id="IPR003439">
    <property type="entry name" value="ABC_transporter-like_ATP-bd"/>
</dbReference>
<keyword evidence="3 9" id="KW-0500">Molybdenum</keyword>
<evidence type="ECO:0000256" key="9">
    <source>
        <dbReference type="PROSITE-ProRule" id="PRU01213"/>
    </source>
</evidence>
<dbReference type="Gene3D" id="2.40.50.100">
    <property type="match status" value="1"/>
</dbReference>
<evidence type="ECO:0000256" key="6">
    <source>
        <dbReference type="ARBA" id="ARBA00022840"/>
    </source>
</evidence>
<accession>A0A7Y9UCK7</accession>
<dbReference type="PROSITE" id="PS00211">
    <property type="entry name" value="ABC_TRANSPORTER_1"/>
    <property type="match status" value="1"/>
</dbReference>
<dbReference type="SMART" id="SM00382">
    <property type="entry name" value="AAA"/>
    <property type="match status" value="1"/>
</dbReference>
<dbReference type="SUPFAM" id="SSF52540">
    <property type="entry name" value="P-loop containing nucleoside triphosphate hydrolases"/>
    <property type="match status" value="1"/>
</dbReference>
<dbReference type="InterPro" id="IPR003593">
    <property type="entry name" value="AAA+_ATPase"/>
</dbReference>
<gene>
    <name evidence="12" type="ORF">BDD16_002660</name>
</gene>
<dbReference type="GO" id="GO:0016020">
    <property type="term" value="C:membrane"/>
    <property type="evidence" value="ECO:0007669"/>
    <property type="project" value="InterPro"/>
</dbReference>
<dbReference type="NCBIfam" id="TIGR02142">
    <property type="entry name" value="modC_ABC"/>
    <property type="match status" value="1"/>
</dbReference>
<evidence type="ECO:0000313" key="13">
    <source>
        <dbReference type="Proteomes" id="UP000518288"/>
    </source>
</evidence>
<sequence length="363" mass="39046">MIEARLTLARRDFALEVALALPSQGVSALFGPSGCGKTTLLRALAGLERATGRVALNDQTWQDDTAGAVFVPTHQRPIGYVIQEAALFPHLDVRRNLDYGQRRIAPAERRIALDQAVDLLGIGALMDRRPATLSGGERQRVAIARALATSPRLLLMDEPLAALDAARKAEILPYLERLHRAMALPIVYVTHALDEVARLADYLVLLQSGRVLAEGGVADLFARTDLPLGRQDEVGVVLEATVAAHDLPYGLTRIAVPGGSLWLGAVEQPPGTPVRARVLARDVSIAREAPQHSSILNVLPVTLERLEAEGRTVLLRLRLRLGEGDASAATTLLARITRRSADTLALQAGDRLHAQIKGVALMG</sequence>
<dbReference type="InterPro" id="IPR005116">
    <property type="entry name" value="Transp-assoc_OB_typ1"/>
</dbReference>
<dbReference type="EMBL" id="JACCFH010000001">
    <property type="protein sequence ID" value="NYG33674.1"/>
    <property type="molecule type" value="Genomic_DNA"/>
</dbReference>
<feature type="domain" description="ABC transporter" evidence="10">
    <location>
        <begin position="1"/>
        <end position="233"/>
    </location>
</feature>
<dbReference type="PANTHER" id="PTHR43514">
    <property type="entry name" value="ABC TRANSPORTER I FAMILY MEMBER 10"/>
    <property type="match status" value="1"/>
</dbReference>
<keyword evidence="6 12" id="KW-0067">ATP-binding</keyword>
<evidence type="ECO:0000256" key="7">
    <source>
        <dbReference type="ARBA" id="ARBA00022967"/>
    </source>
</evidence>
<dbReference type="PROSITE" id="PS51866">
    <property type="entry name" value="MOP"/>
    <property type="match status" value="1"/>
</dbReference>
<keyword evidence="2" id="KW-1003">Cell membrane</keyword>
<evidence type="ECO:0000256" key="1">
    <source>
        <dbReference type="ARBA" id="ARBA00022448"/>
    </source>
</evidence>
<evidence type="ECO:0000256" key="3">
    <source>
        <dbReference type="ARBA" id="ARBA00022505"/>
    </source>
</evidence>
<dbReference type="GO" id="GO:0016887">
    <property type="term" value="F:ATP hydrolysis activity"/>
    <property type="evidence" value="ECO:0007669"/>
    <property type="project" value="InterPro"/>
</dbReference>
<reference evidence="12 13" key="1">
    <citation type="submission" date="2020-07" db="EMBL/GenBank/DDBJ databases">
        <title>Genomic Encyclopedia of Archaeal and Bacterial Type Strains, Phase II (KMG-II): from individual species to whole genera.</title>
        <authorList>
            <person name="Goeker M."/>
        </authorList>
    </citation>
    <scope>NUCLEOTIDE SEQUENCE [LARGE SCALE GENOMIC DNA]</scope>
    <source>
        <strain evidence="12 13">DSM 21226</strain>
    </source>
</reference>
<evidence type="ECO:0000256" key="8">
    <source>
        <dbReference type="ARBA" id="ARBA00023136"/>
    </source>
</evidence>
<evidence type="ECO:0000259" key="10">
    <source>
        <dbReference type="PROSITE" id="PS50893"/>
    </source>
</evidence>
<dbReference type="InterPro" id="IPR027417">
    <property type="entry name" value="P-loop_NTPase"/>
</dbReference>
<evidence type="ECO:0000256" key="2">
    <source>
        <dbReference type="ARBA" id="ARBA00022475"/>
    </source>
</evidence>
<keyword evidence="8" id="KW-0472">Membrane</keyword>
<keyword evidence="7" id="KW-1278">Translocase</keyword>
<name>A0A7Y9UCK7_9BURK</name>
<dbReference type="Gene3D" id="3.40.50.300">
    <property type="entry name" value="P-loop containing nucleotide triphosphate hydrolases"/>
    <property type="match status" value="1"/>
</dbReference>
<proteinExistence type="predicted"/>
<dbReference type="GO" id="GO:0015098">
    <property type="term" value="F:molybdate ion transmembrane transporter activity"/>
    <property type="evidence" value="ECO:0007669"/>
    <property type="project" value="InterPro"/>
</dbReference>
<dbReference type="PANTHER" id="PTHR43514:SF10">
    <property type="entry name" value="MOLYBDENUM IMPORT ATP-BINDING PROTEIN MODC 2"/>
    <property type="match status" value="1"/>
</dbReference>
<dbReference type="PROSITE" id="PS50893">
    <property type="entry name" value="ABC_TRANSPORTER_2"/>
    <property type="match status" value="1"/>
</dbReference>
<dbReference type="InterPro" id="IPR011868">
    <property type="entry name" value="ModC_ABC_ATP-bd"/>
</dbReference>
<organism evidence="12 13">
    <name type="scientific">Sphaerotilus montanus</name>
    <dbReference type="NCBI Taxonomy" id="522889"/>
    <lineage>
        <taxon>Bacteria</taxon>
        <taxon>Pseudomonadati</taxon>
        <taxon>Pseudomonadota</taxon>
        <taxon>Betaproteobacteria</taxon>
        <taxon>Burkholderiales</taxon>
        <taxon>Sphaerotilaceae</taxon>
        <taxon>Sphaerotilus</taxon>
    </lineage>
</organism>
<evidence type="ECO:0000256" key="5">
    <source>
        <dbReference type="ARBA" id="ARBA00022741"/>
    </source>
</evidence>
<evidence type="ECO:0000313" key="12">
    <source>
        <dbReference type="EMBL" id="NYG33674.1"/>
    </source>
</evidence>
<comment type="caution">
    <text evidence="12">The sequence shown here is derived from an EMBL/GenBank/DDBJ whole genome shotgun (WGS) entry which is preliminary data.</text>
</comment>
<keyword evidence="4" id="KW-0997">Cell inner membrane</keyword>
<dbReference type="InterPro" id="IPR017871">
    <property type="entry name" value="ABC_transporter-like_CS"/>
</dbReference>
<dbReference type="InterPro" id="IPR008995">
    <property type="entry name" value="Mo/tungstate-bd_C_term_dom"/>
</dbReference>
<protein>
    <submittedName>
        <fullName evidence="12">Molybdate transport system ATP-binding protein</fullName>
    </submittedName>
</protein>
<evidence type="ECO:0000259" key="11">
    <source>
        <dbReference type="PROSITE" id="PS51866"/>
    </source>
</evidence>
<dbReference type="GO" id="GO:0140359">
    <property type="term" value="F:ABC-type transporter activity"/>
    <property type="evidence" value="ECO:0007669"/>
    <property type="project" value="InterPro"/>
</dbReference>
<dbReference type="RefSeq" id="WP_179634412.1">
    <property type="nucleotide sequence ID" value="NZ_JACCFH010000001.1"/>
</dbReference>
<feature type="domain" description="Mop" evidence="11">
    <location>
        <begin position="292"/>
        <end position="363"/>
    </location>
</feature>
<evidence type="ECO:0000256" key="4">
    <source>
        <dbReference type="ARBA" id="ARBA00022519"/>
    </source>
</evidence>
<dbReference type="AlphaFoldDB" id="A0A7Y9UCK7"/>